<sequence length="203" mass="22260">MSRYAARLTYRDLKLALLATLDREGPLARQVLVGGQRRPGLVDIAFERPLPSRERVRVEEALDLLQRDGLVMESDSGFQLTERGSEALARSCLDPLDLALHRENPRLVERRASAWAAVAAGSADALRAAATAPGEIVAACLEQLESEDDLDDIGECAADLALALDRRISERAQADEAPEAQDLADAIRVAEIVVRRTLLARWR</sequence>
<evidence type="ECO:0000313" key="2">
    <source>
        <dbReference type="Proteomes" id="UP001215503"/>
    </source>
</evidence>
<reference evidence="1 2" key="1">
    <citation type="submission" date="2023-03" db="EMBL/GenBank/DDBJ databases">
        <title>Fodinicurvata sp. CAU 1616 isolated from sea sendiment.</title>
        <authorList>
            <person name="Kim W."/>
        </authorList>
    </citation>
    <scope>NUCLEOTIDE SEQUENCE [LARGE SCALE GENOMIC DNA]</scope>
    <source>
        <strain evidence="1 2">CAU 1616</strain>
    </source>
</reference>
<keyword evidence="2" id="KW-1185">Reference proteome</keyword>
<organism evidence="1 2">
    <name type="scientific">Aquibaculum arenosum</name>
    <dbReference type="NCBI Taxonomy" id="3032591"/>
    <lineage>
        <taxon>Bacteria</taxon>
        <taxon>Pseudomonadati</taxon>
        <taxon>Pseudomonadota</taxon>
        <taxon>Alphaproteobacteria</taxon>
        <taxon>Rhodospirillales</taxon>
        <taxon>Rhodovibrionaceae</taxon>
        <taxon>Aquibaculum</taxon>
    </lineage>
</organism>
<dbReference type="Proteomes" id="UP001215503">
    <property type="component" value="Unassembled WGS sequence"/>
</dbReference>
<dbReference type="EMBL" id="JARHUD010000002">
    <property type="protein sequence ID" value="MDF2095149.1"/>
    <property type="molecule type" value="Genomic_DNA"/>
</dbReference>
<protein>
    <submittedName>
        <fullName evidence="1">Uncharacterized protein</fullName>
    </submittedName>
</protein>
<dbReference type="RefSeq" id="WP_275820297.1">
    <property type="nucleotide sequence ID" value="NZ_JARHUD010000002.1"/>
</dbReference>
<name>A0ABT5YJN1_9PROT</name>
<comment type="caution">
    <text evidence="1">The sequence shown here is derived from an EMBL/GenBank/DDBJ whole genome shotgun (WGS) entry which is preliminary data.</text>
</comment>
<gene>
    <name evidence="1" type="ORF">P2G67_04080</name>
</gene>
<proteinExistence type="predicted"/>
<evidence type="ECO:0000313" key="1">
    <source>
        <dbReference type="EMBL" id="MDF2095149.1"/>
    </source>
</evidence>
<accession>A0ABT5YJN1</accession>